<evidence type="ECO:0000256" key="1">
    <source>
        <dbReference type="SAM" id="Coils"/>
    </source>
</evidence>
<reference evidence="2" key="1">
    <citation type="journal article" date="2022" name="bioRxiv">
        <title>Sequencing and chromosome-scale assembly of the giantPleurodeles waltlgenome.</title>
        <authorList>
            <person name="Brown T."/>
            <person name="Elewa A."/>
            <person name="Iarovenko S."/>
            <person name="Subramanian E."/>
            <person name="Araus A.J."/>
            <person name="Petzold A."/>
            <person name="Susuki M."/>
            <person name="Suzuki K.-i.T."/>
            <person name="Hayashi T."/>
            <person name="Toyoda A."/>
            <person name="Oliveira C."/>
            <person name="Osipova E."/>
            <person name="Leigh N.D."/>
            <person name="Simon A."/>
            <person name="Yun M.H."/>
        </authorList>
    </citation>
    <scope>NUCLEOTIDE SEQUENCE</scope>
    <source>
        <strain evidence="2">20211129_DDA</strain>
        <tissue evidence="2">Liver</tissue>
    </source>
</reference>
<dbReference type="PANTHER" id="PTHR11505">
    <property type="entry name" value="L1 TRANSPOSABLE ELEMENT-RELATED"/>
    <property type="match status" value="1"/>
</dbReference>
<dbReference type="Proteomes" id="UP001066276">
    <property type="component" value="Chromosome 10"/>
</dbReference>
<gene>
    <name evidence="2" type="ORF">NDU88_006485</name>
</gene>
<dbReference type="EMBL" id="JANPWB010000014">
    <property type="protein sequence ID" value="KAJ1101417.1"/>
    <property type="molecule type" value="Genomic_DNA"/>
</dbReference>
<evidence type="ECO:0000313" key="3">
    <source>
        <dbReference type="Proteomes" id="UP001066276"/>
    </source>
</evidence>
<proteinExistence type="predicted"/>
<organism evidence="2 3">
    <name type="scientific">Pleurodeles waltl</name>
    <name type="common">Iberian ribbed newt</name>
    <dbReference type="NCBI Taxonomy" id="8319"/>
    <lineage>
        <taxon>Eukaryota</taxon>
        <taxon>Metazoa</taxon>
        <taxon>Chordata</taxon>
        <taxon>Craniata</taxon>
        <taxon>Vertebrata</taxon>
        <taxon>Euteleostomi</taxon>
        <taxon>Amphibia</taxon>
        <taxon>Batrachia</taxon>
        <taxon>Caudata</taxon>
        <taxon>Salamandroidea</taxon>
        <taxon>Salamandridae</taxon>
        <taxon>Pleurodelinae</taxon>
        <taxon>Pleurodeles</taxon>
    </lineage>
</organism>
<feature type="coiled-coil region" evidence="1">
    <location>
        <begin position="31"/>
        <end position="89"/>
    </location>
</feature>
<dbReference type="Gene3D" id="3.30.70.1820">
    <property type="entry name" value="L1 transposable element, RRM domain"/>
    <property type="match status" value="1"/>
</dbReference>
<keyword evidence="1" id="KW-0175">Coiled coil</keyword>
<dbReference type="InterPro" id="IPR004244">
    <property type="entry name" value="Transposase_22"/>
</dbReference>
<dbReference type="AlphaFoldDB" id="A0AAV7MG10"/>
<accession>A0AAV7MG10</accession>
<evidence type="ECO:0000313" key="2">
    <source>
        <dbReference type="EMBL" id="KAJ1101417.1"/>
    </source>
</evidence>
<sequence length="182" mass="20959">MSSITQTILEGLFTSMREDLKAVKRNLLHDLEEVHLELEEVGERVAILEEHETSRDGEIVLLQQEIIWLQEQQIELQAHTEDLEDHSRQNNIHIRGAPTGAEEKDIILHIRSLFCQILGDDSDKDIQIDRTHRMGPPRPSHVSPANILVCINDFPLKESILELAREQHPLKFCGHSLLLYQD</sequence>
<name>A0AAV7MG10_PLEWA</name>
<keyword evidence="3" id="KW-1185">Reference proteome</keyword>
<protein>
    <submittedName>
        <fullName evidence="2">Uncharacterized protein</fullName>
    </submittedName>
</protein>
<comment type="caution">
    <text evidence="2">The sequence shown here is derived from an EMBL/GenBank/DDBJ whole genome shotgun (WGS) entry which is preliminary data.</text>
</comment>